<sequence length="66" mass="7548">SQDQNENIISARQLSNCHRELQIPQFLIFKKIAHLKSLHMPPLVSAGIAKQHTIIQKAHTLTYALY</sequence>
<comment type="caution">
    <text evidence="1">The sequence shown here is derived from an EMBL/GenBank/DDBJ whole genome shotgun (WGS) entry which is preliminary data.</text>
</comment>
<organism evidence="1 2">
    <name type="scientific">Nephila pilipes</name>
    <name type="common">Giant wood spider</name>
    <name type="synonym">Nephila maculata</name>
    <dbReference type="NCBI Taxonomy" id="299642"/>
    <lineage>
        <taxon>Eukaryota</taxon>
        <taxon>Metazoa</taxon>
        <taxon>Ecdysozoa</taxon>
        <taxon>Arthropoda</taxon>
        <taxon>Chelicerata</taxon>
        <taxon>Arachnida</taxon>
        <taxon>Araneae</taxon>
        <taxon>Araneomorphae</taxon>
        <taxon>Entelegynae</taxon>
        <taxon>Araneoidea</taxon>
        <taxon>Nephilidae</taxon>
        <taxon>Nephila</taxon>
    </lineage>
</organism>
<dbReference type="Proteomes" id="UP000887013">
    <property type="component" value="Unassembled WGS sequence"/>
</dbReference>
<proteinExistence type="predicted"/>
<reference evidence="1" key="1">
    <citation type="submission" date="2020-08" db="EMBL/GenBank/DDBJ databases">
        <title>Multicomponent nature underlies the extraordinary mechanical properties of spider dragline silk.</title>
        <authorList>
            <person name="Kono N."/>
            <person name="Nakamura H."/>
            <person name="Mori M."/>
            <person name="Yoshida Y."/>
            <person name="Ohtoshi R."/>
            <person name="Malay A.D."/>
            <person name="Moran D.A.P."/>
            <person name="Tomita M."/>
            <person name="Numata K."/>
            <person name="Arakawa K."/>
        </authorList>
    </citation>
    <scope>NUCLEOTIDE SEQUENCE</scope>
</reference>
<feature type="non-terminal residue" evidence="1">
    <location>
        <position position="1"/>
    </location>
</feature>
<protein>
    <submittedName>
        <fullName evidence="1">Uncharacterized protein</fullName>
    </submittedName>
</protein>
<gene>
    <name evidence="1" type="ORF">NPIL_209651</name>
</gene>
<evidence type="ECO:0000313" key="2">
    <source>
        <dbReference type="Proteomes" id="UP000887013"/>
    </source>
</evidence>
<accession>A0A8X6PJY2</accession>
<evidence type="ECO:0000313" key="1">
    <source>
        <dbReference type="EMBL" id="GFT72544.1"/>
    </source>
</evidence>
<name>A0A8X6PJY2_NEPPI</name>
<dbReference type="AlphaFoldDB" id="A0A8X6PJY2"/>
<keyword evidence="2" id="KW-1185">Reference proteome</keyword>
<dbReference type="EMBL" id="BMAW01021362">
    <property type="protein sequence ID" value="GFT72544.1"/>
    <property type="molecule type" value="Genomic_DNA"/>
</dbReference>